<evidence type="ECO:0000256" key="9">
    <source>
        <dbReference type="ARBA" id="ARBA00049202"/>
    </source>
</evidence>
<comment type="similarity">
    <text evidence="2">Belongs to the TYW3 family.</text>
</comment>
<sequence length="263" mass="29920">MAKTSPFDQKKHAILQEIGVTSEDVPDASPKGTIDELCLPVINLINSHPDMVTTSLCSGRVSVFLEGNKTQSQIGAKGNEGRWLFVTHEPENLENWYDSLDFKYQEAKVIDGTTRYILFKFEPLILHVKCRDLNTANLLFSTAMGCGFRETGIGSNNIVGIRILIKLDIPIGYFDDGKLVLFVSKNYLQVVTKLSLDRFNENFRKMHQLEDAIKDMGVAGIDDIESKEQRRERMIKEGLERREAVRAEKERKKLEKLKLEGKQ</sequence>
<evidence type="ECO:0000256" key="5">
    <source>
        <dbReference type="ARBA" id="ARBA00022679"/>
    </source>
</evidence>
<evidence type="ECO:0000256" key="3">
    <source>
        <dbReference type="ARBA" id="ARBA00012750"/>
    </source>
</evidence>
<keyword evidence="7" id="KW-0819">tRNA processing</keyword>
<comment type="pathway">
    <text evidence="1">tRNA modification; wybutosine-tRNA(Phe) biosynthesis.</text>
</comment>
<evidence type="ECO:0000313" key="13">
    <source>
        <dbReference type="EMBL" id="SGZ53900.1"/>
    </source>
</evidence>
<dbReference type="InterPro" id="IPR003827">
    <property type="entry name" value="tRNA_yW-synthesising"/>
</dbReference>
<evidence type="ECO:0000256" key="11">
    <source>
        <dbReference type="ARBA" id="ARBA00069229"/>
    </source>
</evidence>
<evidence type="ECO:0000313" key="14">
    <source>
        <dbReference type="Proteomes" id="UP000182334"/>
    </source>
</evidence>
<dbReference type="GO" id="GO:0008033">
    <property type="term" value="P:tRNA processing"/>
    <property type="evidence" value="ECO:0007669"/>
    <property type="project" value="UniProtKB-KW"/>
</dbReference>
<dbReference type="Gene3D" id="3.30.1960.10">
    <property type="entry name" value="tRNA wybutosine-synthesizing-like"/>
    <property type="match status" value="1"/>
</dbReference>
<dbReference type="Proteomes" id="UP000182334">
    <property type="component" value="Chromosome IV"/>
</dbReference>
<evidence type="ECO:0000256" key="8">
    <source>
        <dbReference type="ARBA" id="ARBA00030554"/>
    </source>
</evidence>
<dbReference type="EMBL" id="LT635759">
    <property type="protein sequence ID" value="SGZ53900.1"/>
    <property type="molecule type" value="Genomic_DNA"/>
</dbReference>
<dbReference type="GO" id="GO:0008168">
    <property type="term" value="F:methyltransferase activity"/>
    <property type="evidence" value="ECO:0007669"/>
    <property type="project" value="UniProtKB-KW"/>
</dbReference>
<evidence type="ECO:0000256" key="7">
    <source>
        <dbReference type="ARBA" id="ARBA00022694"/>
    </source>
</evidence>
<keyword evidence="14" id="KW-1185">Reference proteome</keyword>
<keyword evidence="4" id="KW-0489">Methyltransferase</keyword>
<dbReference type="STRING" id="45354.A0A1L0DBJ7"/>
<dbReference type="Pfam" id="PF02676">
    <property type="entry name" value="TYW3"/>
    <property type="match status" value="1"/>
</dbReference>
<gene>
    <name evidence="13" type="ORF">SAMEA4029010_CIC11G00000004493</name>
</gene>
<accession>A0A1L0DBJ7</accession>
<feature type="domain" description="tRNA wybutosine-synthesizing protein" evidence="12">
    <location>
        <begin position="9"/>
        <end position="214"/>
    </location>
</feature>
<organism evidence="13 14">
    <name type="scientific">Sungouiella intermedia</name>
    <dbReference type="NCBI Taxonomy" id="45354"/>
    <lineage>
        <taxon>Eukaryota</taxon>
        <taxon>Fungi</taxon>
        <taxon>Dikarya</taxon>
        <taxon>Ascomycota</taxon>
        <taxon>Saccharomycotina</taxon>
        <taxon>Pichiomycetes</taxon>
        <taxon>Metschnikowiaceae</taxon>
        <taxon>Sungouiella</taxon>
    </lineage>
</organism>
<dbReference type="AlphaFoldDB" id="A0A1L0DBJ7"/>
<protein>
    <recommendedName>
        <fullName evidence="11">tRNA wybutosine-synthesizing protein 3</fullName>
        <ecNumber evidence="3">2.1.1.282</ecNumber>
    </recommendedName>
    <alternativeName>
        <fullName evidence="8">tRNA(Phe) 7-((3-amino-3-carboxypropyl)-4-demethylwyosine(37)-N(4))-methyltransferase</fullName>
    </alternativeName>
</protein>
<dbReference type="SUPFAM" id="SSF111278">
    <property type="entry name" value="SSo0622-like"/>
    <property type="match status" value="1"/>
</dbReference>
<evidence type="ECO:0000256" key="1">
    <source>
        <dbReference type="ARBA" id="ARBA00004797"/>
    </source>
</evidence>
<dbReference type="InterPro" id="IPR036602">
    <property type="entry name" value="tRNA_yW-synthesising-like_sf"/>
</dbReference>
<dbReference type="FunFam" id="3.30.1960.10:FF:000003">
    <property type="entry name" value="tRNA methyltransferase"/>
    <property type="match status" value="1"/>
</dbReference>
<reference evidence="13 14" key="1">
    <citation type="submission" date="2016-10" db="EMBL/GenBank/DDBJ databases">
        <authorList>
            <person name="de Groot N.N."/>
        </authorList>
    </citation>
    <scope>NUCLEOTIDE SEQUENCE [LARGE SCALE GENOMIC DNA]</scope>
    <source>
        <strain evidence="13 14">CBS 141442</strain>
    </source>
</reference>
<evidence type="ECO:0000256" key="6">
    <source>
        <dbReference type="ARBA" id="ARBA00022691"/>
    </source>
</evidence>
<dbReference type="OrthoDB" id="263283at2759"/>
<evidence type="ECO:0000256" key="2">
    <source>
        <dbReference type="ARBA" id="ARBA00008569"/>
    </source>
</evidence>
<evidence type="ECO:0000256" key="4">
    <source>
        <dbReference type="ARBA" id="ARBA00022603"/>
    </source>
</evidence>
<comment type="catalytic activity">
    <reaction evidence="9">
        <text>4-demethyl-7-[(3S)-3-amino-3-carboxypropyl]wyosine(37) in tRNA(Phe) + S-adenosyl-L-methionine = 7-[(3S)-3-amino-3-carboxypropyl]wyosine(37) in tRNA(Phe) + S-adenosyl-L-homocysteine + H(+)</text>
        <dbReference type="Rhea" id="RHEA:36635"/>
        <dbReference type="Rhea" id="RHEA-COMP:10378"/>
        <dbReference type="Rhea" id="RHEA-COMP:10379"/>
        <dbReference type="ChEBI" id="CHEBI:15378"/>
        <dbReference type="ChEBI" id="CHEBI:57856"/>
        <dbReference type="ChEBI" id="CHEBI:59789"/>
        <dbReference type="ChEBI" id="CHEBI:73543"/>
        <dbReference type="ChEBI" id="CHEBI:73550"/>
        <dbReference type="EC" id="2.1.1.282"/>
    </reaction>
</comment>
<evidence type="ECO:0000256" key="10">
    <source>
        <dbReference type="ARBA" id="ARBA00058049"/>
    </source>
</evidence>
<keyword evidence="5" id="KW-0808">Transferase</keyword>
<name>A0A1L0DBJ7_9ASCO</name>
<proteinExistence type="inferred from homology"/>
<dbReference type="GO" id="GO:0032259">
    <property type="term" value="P:methylation"/>
    <property type="evidence" value="ECO:0007669"/>
    <property type="project" value="UniProtKB-KW"/>
</dbReference>
<keyword evidence="6" id="KW-0949">S-adenosyl-L-methionine</keyword>
<evidence type="ECO:0000259" key="12">
    <source>
        <dbReference type="Pfam" id="PF02676"/>
    </source>
</evidence>
<dbReference type="PANTHER" id="PTHR48418:SF1">
    <property type="entry name" value="TRNA WYBUTOSINE-SYNTHESIZING PROTEIN 3"/>
    <property type="match status" value="1"/>
</dbReference>
<dbReference type="EC" id="2.1.1.282" evidence="3"/>
<dbReference type="PANTHER" id="PTHR48418">
    <property type="entry name" value="TRNA WYBUTOSINE-SYNTHESIZING PROTEIN 3"/>
    <property type="match status" value="1"/>
</dbReference>
<comment type="function">
    <text evidence="10">S-adenosyl-L-methionine-dependent methyltransferase that acts as a component of the wybutosine biosynthesis pathway. Wybutosine is a hyper modified guanosine with a tricyclic base found at the 3'-position adjacent to the anticodon of eukaryotic phenylalanine tRNA. Probably methylates N-4 position of wybutosine-86 to produce wybutosine-72.</text>
</comment>